<feature type="domain" description="THIF-type NAD/FAD binding fold" evidence="2">
    <location>
        <begin position="14"/>
        <end position="245"/>
    </location>
</feature>
<dbReference type="Proteomes" id="UP000680020">
    <property type="component" value="Unassembled WGS sequence"/>
</dbReference>
<dbReference type="GO" id="GO:0008641">
    <property type="term" value="F:ubiquitin-like modifier activating enzyme activity"/>
    <property type="evidence" value="ECO:0007669"/>
    <property type="project" value="InterPro"/>
</dbReference>
<dbReference type="AlphaFoldDB" id="A0AB35BWS4"/>
<evidence type="ECO:0000313" key="4">
    <source>
        <dbReference type="Proteomes" id="UP000680020"/>
    </source>
</evidence>
<keyword evidence="1" id="KW-1133">Transmembrane helix</keyword>
<keyword evidence="1" id="KW-0472">Membrane</keyword>
<dbReference type="CDD" id="cd00755">
    <property type="entry name" value="YgdL_like"/>
    <property type="match status" value="1"/>
</dbReference>
<feature type="transmembrane region" description="Helical" evidence="1">
    <location>
        <begin position="219"/>
        <end position="240"/>
    </location>
</feature>
<accession>A0AB35BWS4</accession>
<protein>
    <submittedName>
        <fullName evidence="3">tRNA threonylcarbamoyladenosine dehydratase</fullName>
    </submittedName>
</protein>
<dbReference type="GO" id="GO:0061504">
    <property type="term" value="P:cyclic threonylcarbamoyladenosine biosynthetic process"/>
    <property type="evidence" value="ECO:0007669"/>
    <property type="project" value="TreeGrafter"/>
</dbReference>
<dbReference type="InterPro" id="IPR000594">
    <property type="entry name" value="ThiF_NAD_FAD-bd"/>
</dbReference>
<dbReference type="PANTHER" id="PTHR43267:SF1">
    <property type="entry name" value="TRNA THREONYLCARBAMOYLADENOSINE DEHYDRATASE"/>
    <property type="match status" value="1"/>
</dbReference>
<dbReference type="RefSeq" id="WP_008315620.1">
    <property type="nucleotide sequence ID" value="NZ_JAGIBT010000002.1"/>
</dbReference>
<dbReference type="EMBL" id="JAGIBU010000002">
    <property type="protein sequence ID" value="MBS7824199.1"/>
    <property type="molecule type" value="Genomic_DNA"/>
</dbReference>
<evidence type="ECO:0000256" key="1">
    <source>
        <dbReference type="SAM" id="Phobius"/>
    </source>
</evidence>
<dbReference type="GeneID" id="58264286"/>
<comment type="caution">
    <text evidence="3">The sequence shown here is derived from an EMBL/GenBank/DDBJ whole genome shotgun (WGS) entry which is preliminary data.</text>
</comment>
<dbReference type="GO" id="GO:0061503">
    <property type="term" value="F:tRNA threonylcarbamoyladenosine dehydratase"/>
    <property type="evidence" value="ECO:0007669"/>
    <property type="project" value="TreeGrafter"/>
</dbReference>
<proteinExistence type="predicted"/>
<reference evidence="3" key="1">
    <citation type="submission" date="2021-03" db="EMBL/GenBank/DDBJ databases">
        <title>Identification and antibiotic profiling of Wohlfahrtiimonas chitiniclastica, an underestimated human pathogen.</title>
        <authorList>
            <person name="Kopf A."/>
            <person name="Bunk B."/>
            <person name="Coldewey S."/>
            <person name="Gunzer F."/>
            <person name="Riedel T."/>
            <person name="Schroettner P."/>
        </authorList>
    </citation>
    <scope>NUCLEOTIDE SEQUENCE</scope>
    <source>
        <strain evidence="3">DSM 100917</strain>
    </source>
</reference>
<keyword evidence="1" id="KW-0812">Transmembrane</keyword>
<dbReference type="SUPFAM" id="SSF69572">
    <property type="entry name" value="Activating enzymes of the ubiquitin-like proteins"/>
    <property type="match status" value="1"/>
</dbReference>
<sequence length="246" mass="26398">MDLERRFSGLDRLYQTDAMAQLAQCHVVVIGVGGVGSWCVEALARSGIGHLTLIDLDVVAESNINRQLPAMSSTLGESKIGVMADRILEINRNCNVTLIDDFLSEENMDALLGHLTTERTWIVDAIDSVKVKAALIAWAKRRKLKIIVSGAAGGKIDAQSFMIDDLSKTYHDPLCASLKANLKKQHGLGKNGAKFGVPVVFSTENMQGSHKGSGGLNCAGYGSIVTMTATMGMMMAGYVINKLLKA</sequence>
<dbReference type="PANTHER" id="PTHR43267">
    <property type="entry name" value="TRNA THREONYLCARBAMOYLADENOSINE DEHYDRATASE"/>
    <property type="match status" value="1"/>
</dbReference>
<dbReference type="InterPro" id="IPR035985">
    <property type="entry name" value="Ubiquitin-activating_enz"/>
</dbReference>
<name>A0AB35BWS4_9GAMM</name>
<organism evidence="3 4">
    <name type="scientific">Wohlfahrtiimonas chitiniclastica</name>
    <dbReference type="NCBI Taxonomy" id="400946"/>
    <lineage>
        <taxon>Bacteria</taxon>
        <taxon>Pseudomonadati</taxon>
        <taxon>Pseudomonadota</taxon>
        <taxon>Gammaproteobacteria</taxon>
        <taxon>Cardiobacteriales</taxon>
        <taxon>Ignatzschineriaceae</taxon>
        <taxon>Wohlfahrtiimonas</taxon>
    </lineage>
</organism>
<dbReference type="Pfam" id="PF00899">
    <property type="entry name" value="ThiF"/>
    <property type="match status" value="1"/>
</dbReference>
<evidence type="ECO:0000259" key="2">
    <source>
        <dbReference type="Pfam" id="PF00899"/>
    </source>
</evidence>
<dbReference type="Gene3D" id="3.40.50.720">
    <property type="entry name" value="NAD(P)-binding Rossmann-like Domain"/>
    <property type="match status" value="1"/>
</dbReference>
<gene>
    <name evidence="3" type="ORF">J7561_03150</name>
</gene>
<evidence type="ECO:0000313" key="3">
    <source>
        <dbReference type="EMBL" id="MBS7824199.1"/>
    </source>
</evidence>
<dbReference type="InterPro" id="IPR045886">
    <property type="entry name" value="ThiF/MoeB/HesA"/>
</dbReference>